<accession>A0A9N8S377</accession>
<proteinExistence type="predicted"/>
<name>A0A9N8S377_9BURK</name>
<dbReference type="EMBL" id="CAJQZC010000022">
    <property type="protein sequence ID" value="CAG4928240.1"/>
    <property type="molecule type" value="Genomic_DNA"/>
</dbReference>
<keyword evidence="2" id="KW-1185">Reference proteome</keyword>
<organism evidence="1 2">
    <name type="scientific">Paraburkholderia saeva</name>
    <dbReference type="NCBI Taxonomy" id="2777537"/>
    <lineage>
        <taxon>Bacteria</taxon>
        <taxon>Pseudomonadati</taxon>
        <taxon>Pseudomonadota</taxon>
        <taxon>Betaproteobacteria</taxon>
        <taxon>Burkholderiales</taxon>
        <taxon>Burkholderiaceae</taxon>
        <taxon>Paraburkholderia</taxon>
    </lineage>
</organism>
<evidence type="ECO:0000313" key="2">
    <source>
        <dbReference type="Proteomes" id="UP000789704"/>
    </source>
</evidence>
<reference evidence="1" key="1">
    <citation type="submission" date="2021-04" db="EMBL/GenBank/DDBJ databases">
        <authorList>
            <person name="Vanwijnsberghe S."/>
        </authorList>
    </citation>
    <scope>NUCLEOTIDE SEQUENCE</scope>
    <source>
        <strain evidence="1">LMG 31841</strain>
    </source>
</reference>
<comment type="caution">
    <text evidence="1">The sequence shown here is derived from an EMBL/GenBank/DDBJ whole genome shotgun (WGS) entry which is preliminary data.</text>
</comment>
<evidence type="ECO:0000313" key="1">
    <source>
        <dbReference type="EMBL" id="CAG4928240.1"/>
    </source>
</evidence>
<dbReference type="Proteomes" id="UP000789704">
    <property type="component" value="Unassembled WGS sequence"/>
</dbReference>
<gene>
    <name evidence="1" type="ORF">LMG31841_05793</name>
</gene>
<dbReference type="AlphaFoldDB" id="A0A9N8S377"/>
<sequence>MSMKTKLYLAGALALVVAGVYLDRRYQQAGGASGLALQVGDVIWNNAAGAVANVGTSLYTNMTAFADTKYQQQQAQLNQPTMPFTQSAWDGVPMGL</sequence>
<protein>
    <submittedName>
        <fullName evidence="1">Uncharacterized protein</fullName>
    </submittedName>
</protein>